<organism evidence="2 3">
    <name type="scientific">Trebonia kvetii</name>
    <dbReference type="NCBI Taxonomy" id="2480626"/>
    <lineage>
        <taxon>Bacteria</taxon>
        <taxon>Bacillati</taxon>
        <taxon>Actinomycetota</taxon>
        <taxon>Actinomycetes</taxon>
        <taxon>Streptosporangiales</taxon>
        <taxon>Treboniaceae</taxon>
        <taxon>Trebonia</taxon>
    </lineage>
</organism>
<dbReference type="RefSeq" id="WP_145853853.1">
    <property type="nucleotide sequence ID" value="NZ_RPFW01000003.1"/>
</dbReference>
<proteinExistence type="predicted"/>
<sequence length="67" mass="7008">MTLIEGGYSNRSTVAKRRARRRRTARAAAPLLIPLALALTLGVILAVSSGAPTAHVNQQSTSGNARP</sequence>
<evidence type="ECO:0000313" key="3">
    <source>
        <dbReference type="Proteomes" id="UP000460272"/>
    </source>
</evidence>
<accession>A0A6P2C394</accession>
<comment type="caution">
    <text evidence="2">The sequence shown here is derived from an EMBL/GenBank/DDBJ whole genome shotgun (WGS) entry which is preliminary data.</text>
</comment>
<feature type="region of interest" description="Disordered" evidence="1">
    <location>
        <begin position="1"/>
        <end position="21"/>
    </location>
</feature>
<protein>
    <submittedName>
        <fullName evidence="2">Uncharacterized protein</fullName>
    </submittedName>
</protein>
<name>A0A6P2C394_9ACTN</name>
<dbReference type="Proteomes" id="UP000460272">
    <property type="component" value="Unassembled WGS sequence"/>
</dbReference>
<reference evidence="2 3" key="1">
    <citation type="submission" date="2018-11" db="EMBL/GenBank/DDBJ databases">
        <title>Trebonia kvetii gen.nov., sp.nov., a novel acidophilic actinobacterium, and proposal of the new actinobacterial family Treboniaceae fam. nov.</title>
        <authorList>
            <person name="Rapoport D."/>
            <person name="Sagova-Mareckova M."/>
            <person name="Sedlacek I."/>
            <person name="Provaznik J."/>
            <person name="Kralova S."/>
            <person name="Pavlinic D."/>
            <person name="Benes V."/>
            <person name="Kopecky J."/>
        </authorList>
    </citation>
    <scope>NUCLEOTIDE SEQUENCE [LARGE SCALE GENOMIC DNA]</scope>
    <source>
        <strain evidence="2 3">15Tr583</strain>
    </source>
</reference>
<evidence type="ECO:0000256" key="1">
    <source>
        <dbReference type="SAM" id="MobiDB-lite"/>
    </source>
</evidence>
<gene>
    <name evidence="2" type="ORF">EAS64_16300</name>
</gene>
<dbReference type="EMBL" id="RPFW01000003">
    <property type="protein sequence ID" value="TVZ03983.1"/>
    <property type="molecule type" value="Genomic_DNA"/>
</dbReference>
<dbReference type="AlphaFoldDB" id="A0A6P2C394"/>
<keyword evidence="3" id="KW-1185">Reference proteome</keyword>
<evidence type="ECO:0000313" key="2">
    <source>
        <dbReference type="EMBL" id="TVZ03983.1"/>
    </source>
</evidence>